<keyword evidence="6" id="KW-1185">Reference proteome</keyword>
<comment type="similarity">
    <text evidence="1">Belongs to the TRAFAC class TrmE-Era-EngA-EngB-Septin-like GTPase superfamily. AIG1/Toc34/Toc159-like paraseptin GTPase family. IAN subfamily.</text>
</comment>
<keyword evidence="3" id="KW-0342">GTP-binding</keyword>
<name>A0A8D2CQI2_SCIVU</name>
<feature type="domain" description="AIG1-type G" evidence="4">
    <location>
        <begin position="37"/>
        <end position="74"/>
    </location>
</feature>
<dbReference type="InterPro" id="IPR045058">
    <property type="entry name" value="GIMA/IAN/Toc"/>
</dbReference>
<dbReference type="GO" id="GO:0005525">
    <property type="term" value="F:GTP binding"/>
    <property type="evidence" value="ECO:0007669"/>
    <property type="project" value="UniProtKB-KW"/>
</dbReference>
<accession>A0A8D2CQI2</accession>
<organism evidence="5 6">
    <name type="scientific">Sciurus vulgaris</name>
    <name type="common">Eurasian red squirrel</name>
    <dbReference type="NCBI Taxonomy" id="55149"/>
    <lineage>
        <taxon>Eukaryota</taxon>
        <taxon>Metazoa</taxon>
        <taxon>Chordata</taxon>
        <taxon>Craniata</taxon>
        <taxon>Vertebrata</taxon>
        <taxon>Euteleostomi</taxon>
        <taxon>Mammalia</taxon>
        <taxon>Eutheria</taxon>
        <taxon>Euarchontoglires</taxon>
        <taxon>Glires</taxon>
        <taxon>Rodentia</taxon>
        <taxon>Sciuromorpha</taxon>
        <taxon>Sciuridae</taxon>
        <taxon>Sciurinae</taxon>
        <taxon>Sciurini</taxon>
        <taxon>Sciurus</taxon>
    </lineage>
</organism>
<dbReference type="PANTHER" id="PTHR10903:SF170">
    <property type="entry name" value="GTPASE IMAP FAMILY MEMBER 7"/>
    <property type="match status" value="1"/>
</dbReference>
<evidence type="ECO:0000256" key="1">
    <source>
        <dbReference type="ARBA" id="ARBA00008535"/>
    </source>
</evidence>
<dbReference type="InterPro" id="IPR006703">
    <property type="entry name" value="G_AIG1"/>
</dbReference>
<dbReference type="Gene3D" id="3.40.50.300">
    <property type="entry name" value="P-loop containing nucleotide triphosphate hydrolases"/>
    <property type="match status" value="1"/>
</dbReference>
<dbReference type="SUPFAM" id="SSF52540">
    <property type="entry name" value="P-loop containing nucleoside triphosphate hydrolases"/>
    <property type="match status" value="1"/>
</dbReference>
<sequence length="92" mass="9937">MLAHGLVVGVGARFHNHSSLTPRSASRNMADHQNDTLRIVLVGRTGSGKSATANTILGEEKFVSKISAQAITKVYGYNNVFHLLIYGDIVDK</sequence>
<evidence type="ECO:0000256" key="3">
    <source>
        <dbReference type="ARBA" id="ARBA00023134"/>
    </source>
</evidence>
<evidence type="ECO:0000313" key="6">
    <source>
        <dbReference type="Proteomes" id="UP000694564"/>
    </source>
</evidence>
<evidence type="ECO:0000259" key="4">
    <source>
        <dbReference type="Pfam" id="PF04548"/>
    </source>
</evidence>
<dbReference type="AlphaFoldDB" id="A0A8D2CQI2"/>
<dbReference type="InterPro" id="IPR027417">
    <property type="entry name" value="P-loop_NTPase"/>
</dbReference>
<dbReference type="Proteomes" id="UP000694564">
    <property type="component" value="Chromosome 8"/>
</dbReference>
<reference evidence="5" key="1">
    <citation type="submission" date="2025-08" db="UniProtKB">
        <authorList>
            <consortium name="Ensembl"/>
        </authorList>
    </citation>
    <scope>IDENTIFICATION</scope>
</reference>
<keyword evidence="2" id="KW-0547">Nucleotide-binding</keyword>
<reference evidence="5" key="2">
    <citation type="submission" date="2025-09" db="UniProtKB">
        <authorList>
            <consortium name="Ensembl"/>
        </authorList>
    </citation>
    <scope>IDENTIFICATION</scope>
</reference>
<dbReference type="Pfam" id="PF04548">
    <property type="entry name" value="AIG1"/>
    <property type="match status" value="1"/>
</dbReference>
<evidence type="ECO:0000256" key="2">
    <source>
        <dbReference type="ARBA" id="ARBA00022741"/>
    </source>
</evidence>
<evidence type="ECO:0000313" key="5">
    <source>
        <dbReference type="Ensembl" id="ENSSVLP00005012249.1"/>
    </source>
</evidence>
<protein>
    <recommendedName>
        <fullName evidence="4">AIG1-type G domain-containing protein</fullName>
    </recommendedName>
</protein>
<proteinExistence type="inferred from homology"/>
<dbReference type="PANTHER" id="PTHR10903">
    <property type="entry name" value="GTPASE, IMAP FAMILY MEMBER-RELATED"/>
    <property type="match status" value="1"/>
</dbReference>
<dbReference type="Ensembl" id="ENSSVLT00005013564.1">
    <property type="protein sequence ID" value="ENSSVLP00005012249.1"/>
    <property type="gene ID" value="ENSSVLG00005009717.1"/>
</dbReference>